<dbReference type="Proteomes" id="UP000199169">
    <property type="component" value="Unassembled WGS sequence"/>
</dbReference>
<evidence type="ECO:0000313" key="1">
    <source>
        <dbReference type="EMBL" id="SBT04364.1"/>
    </source>
</evidence>
<gene>
    <name evidence="1" type="ORF">ACCAA_130243</name>
</gene>
<proteinExistence type="predicted"/>
<protein>
    <recommendedName>
        <fullName evidence="3">Cysteinyl-tRNA synthetase</fullName>
    </recommendedName>
</protein>
<evidence type="ECO:0000313" key="2">
    <source>
        <dbReference type="Proteomes" id="UP000199169"/>
    </source>
</evidence>
<name>A0A1A8XGQ7_9PROT</name>
<accession>A0A1A8XGQ7</accession>
<sequence>MTSAPLAVEVDGQRFTFADGWRVLKYDDSRFHRNQFQSFAGGSKAVDAVALSPAGECWLIEVKDYRRNRRSKAGSVFSEVAGKVRATLAGLATARLQANDPDERDFCQQAMRANVLRIALHLDQPDHPSHLFKQIIDPRTAVTQLRHELHAVDPHALCYGTGVAIARLPWRVEPAPKKERQ</sequence>
<dbReference type="STRING" id="1860102.ACCAA_130243"/>
<dbReference type="RefSeq" id="WP_186405975.1">
    <property type="nucleotide sequence ID" value="NZ_FLQX01000035.1"/>
</dbReference>
<dbReference type="EMBL" id="FLQX01000035">
    <property type="protein sequence ID" value="SBT04364.1"/>
    <property type="molecule type" value="Genomic_DNA"/>
</dbReference>
<organism evidence="1 2">
    <name type="scientific">Candidatus Accumulibacter aalborgensis</name>
    <dbReference type="NCBI Taxonomy" id="1860102"/>
    <lineage>
        <taxon>Bacteria</taxon>
        <taxon>Pseudomonadati</taxon>
        <taxon>Pseudomonadota</taxon>
        <taxon>Betaproteobacteria</taxon>
        <taxon>Candidatus Accumulibacter</taxon>
    </lineage>
</organism>
<reference evidence="2" key="1">
    <citation type="submission" date="2016-06" db="EMBL/GenBank/DDBJ databases">
        <authorList>
            <person name="McIlroy S.J."/>
            <person name="Karst S.M."/>
            <person name="Albertsen M."/>
        </authorList>
    </citation>
    <scope>NUCLEOTIDE SEQUENCE [LARGE SCALE GENOMIC DNA]</scope>
</reference>
<keyword evidence="2" id="KW-1185">Reference proteome</keyword>
<evidence type="ECO:0008006" key="3">
    <source>
        <dbReference type="Google" id="ProtNLM"/>
    </source>
</evidence>
<dbReference type="AlphaFoldDB" id="A0A1A8XGQ7"/>